<protein>
    <submittedName>
        <fullName evidence="1">Uncharacterized protein</fullName>
    </submittedName>
</protein>
<evidence type="ECO:0000313" key="1">
    <source>
        <dbReference type="EMBL" id="EOB04139.1"/>
    </source>
</evidence>
<reference evidence="2" key="1">
    <citation type="journal article" date="2013" name="Nat. Genet.">
        <title>The duck genome and transcriptome provide insight into an avian influenza virus reservoir species.</title>
        <authorList>
            <person name="Huang Y."/>
            <person name="Li Y."/>
            <person name="Burt D.W."/>
            <person name="Chen H."/>
            <person name="Zhang Y."/>
            <person name="Qian W."/>
            <person name="Kim H."/>
            <person name="Gan S."/>
            <person name="Zhao Y."/>
            <person name="Li J."/>
            <person name="Yi K."/>
            <person name="Feng H."/>
            <person name="Zhu P."/>
            <person name="Li B."/>
            <person name="Liu Q."/>
            <person name="Fairley S."/>
            <person name="Magor K.E."/>
            <person name="Du Z."/>
            <person name="Hu X."/>
            <person name="Goodman L."/>
            <person name="Tafer H."/>
            <person name="Vignal A."/>
            <person name="Lee T."/>
            <person name="Kim K.W."/>
            <person name="Sheng Z."/>
            <person name="An Y."/>
            <person name="Searle S."/>
            <person name="Herrero J."/>
            <person name="Groenen M.A."/>
            <person name="Crooijmans R.P."/>
            <person name="Faraut T."/>
            <person name="Cai Q."/>
            <person name="Webster R.G."/>
            <person name="Aldridge J.R."/>
            <person name="Warren W.C."/>
            <person name="Bartschat S."/>
            <person name="Kehr S."/>
            <person name="Marz M."/>
            <person name="Stadler P.F."/>
            <person name="Smith J."/>
            <person name="Kraus R.H."/>
            <person name="Zhao Y."/>
            <person name="Ren L."/>
            <person name="Fei J."/>
            <person name="Morisson M."/>
            <person name="Kaiser P."/>
            <person name="Griffin D.K."/>
            <person name="Rao M."/>
            <person name="Pitel F."/>
            <person name="Wang J."/>
            <person name="Li N."/>
        </authorList>
    </citation>
    <scope>NUCLEOTIDE SEQUENCE [LARGE SCALE GENOMIC DNA]</scope>
</reference>
<dbReference type="EMBL" id="KB742808">
    <property type="protein sequence ID" value="EOB04139.1"/>
    <property type="molecule type" value="Genomic_DNA"/>
</dbReference>
<keyword evidence="2" id="KW-1185">Reference proteome</keyword>
<dbReference type="Proteomes" id="UP000296049">
    <property type="component" value="Unassembled WGS sequence"/>
</dbReference>
<proteinExistence type="predicted"/>
<organism evidence="1 2">
    <name type="scientific">Anas platyrhynchos</name>
    <name type="common">Mallard</name>
    <name type="synonym">Anas boschas</name>
    <dbReference type="NCBI Taxonomy" id="8839"/>
    <lineage>
        <taxon>Eukaryota</taxon>
        <taxon>Metazoa</taxon>
        <taxon>Chordata</taxon>
        <taxon>Craniata</taxon>
        <taxon>Vertebrata</taxon>
        <taxon>Euteleostomi</taxon>
        <taxon>Archelosauria</taxon>
        <taxon>Archosauria</taxon>
        <taxon>Dinosauria</taxon>
        <taxon>Saurischia</taxon>
        <taxon>Theropoda</taxon>
        <taxon>Coelurosauria</taxon>
        <taxon>Aves</taxon>
        <taxon>Neognathae</taxon>
        <taxon>Galloanserae</taxon>
        <taxon>Anseriformes</taxon>
        <taxon>Anatidae</taxon>
        <taxon>Anatinae</taxon>
        <taxon>Anas</taxon>
    </lineage>
</organism>
<accession>R0LEQ3</accession>
<gene>
    <name evidence="1" type="ORF">Anapl_00210</name>
</gene>
<dbReference type="AlphaFoldDB" id="R0LEQ3"/>
<name>R0LEQ3_ANAPL</name>
<evidence type="ECO:0000313" key="2">
    <source>
        <dbReference type="Proteomes" id="UP000296049"/>
    </source>
</evidence>
<sequence length="155" mass="16602">MLAHPLSAVWTWSYVGGCQALRIVTMQRVRSEHQPSSVEASPAGAYFFRWFGGALRRPASRAGCQCAEAGEPQCADQVPRLPGTLSNLSKSAVSAGLPLFFIWMSPTLSGPPVIVVSQKNPEPDNDDVLLCGPDVTAVAVYRPVAGCDVVYIISR</sequence>